<feature type="coiled-coil region" evidence="1">
    <location>
        <begin position="42"/>
        <end position="118"/>
    </location>
</feature>
<evidence type="ECO:0000313" key="3">
    <source>
        <dbReference type="Proteomes" id="UP000012174"/>
    </source>
</evidence>
<reference evidence="3" key="1">
    <citation type="journal article" date="2013" name="Genome Announc.">
        <title>Draft genome sequence of the grapevine dieback fungus Eutypa lata UCR-EL1.</title>
        <authorList>
            <person name="Blanco-Ulate B."/>
            <person name="Rolshausen P.E."/>
            <person name="Cantu D."/>
        </authorList>
    </citation>
    <scope>NUCLEOTIDE SEQUENCE [LARGE SCALE GENOMIC DNA]</scope>
    <source>
        <strain evidence="3">UCR-EL1</strain>
    </source>
</reference>
<dbReference type="HOGENOM" id="CLU_1378121_0_0_1"/>
<dbReference type="AlphaFoldDB" id="M7SMC7"/>
<keyword evidence="1" id="KW-0175">Coiled coil</keyword>
<dbReference type="EMBL" id="KB706887">
    <property type="protein sequence ID" value="EMR65347.1"/>
    <property type="molecule type" value="Genomic_DNA"/>
</dbReference>
<organism evidence="2 3">
    <name type="scientific">Eutypa lata (strain UCR-EL1)</name>
    <name type="common">Grapevine dieback disease fungus</name>
    <name type="synonym">Eutypa armeniacae</name>
    <dbReference type="NCBI Taxonomy" id="1287681"/>
    <lineage>
        <taxon>Eukaryota</taxon>
        <taxon>Fungi</taxon>
        <taxon>Dikarya</taxon>
        <taxon>Ascomycota</taxon>
        <taxon>Pezizomycotina</taxon>
        <taxon>Sordariomycetes</taxon>
        <taxon>Xylariomycetidae</taxon>
        <taxon>Xylariales</taxon>
        <taxon>Diatrypaceae</taxon>
        <taxon>Eutypa</taxon>
    </lineage>
</organism>
<dbReference type="OrthoDB" id="4767402at2759"/>
<keyword evidence="3" id="KW-1185">Reference proteome</keyword>
<accession>M7SMC7</accession>
<sequence length="198" mass="22357">MTANNDFGTQDCLTAQLWEMMDTQQDIIDSQGNTVTSQRDMIQGQQATISILKAKVSKLEQQIDGQEANALREAERTKYHLDALREMATIRDVQEDKLDAMAEEVERLSTELEATNTLVQKQSTHRVTDQQLYRTLLGYGDIEEAGRVLASARRVEQRSAVCRAWLYENDKAGEESSLGNADFEKRASALGIRVSRDR</sequence>
<dbReference type="KEGG" id="ela:UCREL1_7695"/>
<dbReference type="Proteomes" id="UP000012174">
    <property type="component" value="Unassembled WGS sequence"/>
</dbReference>
<name>M7SMC7_EUTLA</name>
<evidence type="ECO:0000313" key="2">
    <source>
        <dbReference type="EMBL" id="EMR65347.1"/>
    </source>
</evidence>
<gene>
    <name evidence="2" type="ORF">UCREL1_7695</name>
</gene>
<proteinExistence type="predicted"/>
<protein>
    <submittedName>
        <fullName evidence="2">Uncharacterized protein</fullName>
    </submittedName>
</protein>
<evidence type="ECO:0000256" key="1">
    <source>
        <dbReference type="SAM" id="Coils"/>
    </source>
</evidence>